<dbReference type="SUPFAM" id="SSF55961">
    <property type="entry name" value="Bet v1-like"/>
    <property type="match status" value="1"/>
</dbReference>
<name>A0A1H2SY27_9FLAO</name>
<gene>
    <name evidence="3" type="ORF">SAMN04487892_1326</name>
</gene>
<reference evidence="4" key="1">
    <citation type="submission" date="2016-10" db="EMBL/GenBank/DDBJ databases">
        <authorList>
            <person name="Varghese N."/>
            <person name="Submissions S."/>
        </authorList>
    </citation>
    <scope>NUCLEOTIDE SEQUENCE [LARGE SCALE GENOMIC DNA]</scope>
    <source>
        <strain evidence="4">DSM 25030</strain>
    </source>
</reference>
<keyword evidence="1" id="KW-0472">Membrane</keyword>
<evidence type="ECO:0000313" key="3">
    <source>
        <dbReference type="EMBL" id="SDW36375.1"/>
    </source>
</evidence>
<keyword evidence="1" id="KW-1133">Transmembrane helix</keyword>
<feature type="domain" description="START-like" evidence="2">
    <location>
        <begin position="38"/>
        <end position="162"/>
    </location>
</feature>
<proteinExistence type="predicted"/>
<dbReference type="AlphaFoldDB" id="A0A1H2SY27"/>
<dbReference type="STRING" id="1073328.SAMN05216294_2687"/>
<dbReference type="InterPro" id="IPR045736">
    <property type="entry name" value="START_2"/>
</dbReference>
<protein>
    <submittedName>
        <fullName evidence="3">Uncharacterized conserved protein YndB, AHSA1/START domain</fullName>
    </submittedName>
</protein>
<dbReference type="EMBL" id="FNMY01000001">
    <property type="protein sequence ID" value="SDW36375.1"/>
    <property type="molecule type" value="Genomic_DNA"/>
</dbReference>
<dbReference type="InterPro" id="IPR023393">
    <property type="entry name" value="START-like_dom_sf"/>
</dbReference>
<accession>A0A1H2SY27</accession>
<evidence type="ECO:0000313" key="4">
    <source>
        <dbReference type="Proteomes" id="UP000199592"/>
    </source>
</evidence>
<keyword evidence="1" id="KW-0812">Transmembrane</keyword>
<dbReference type="Proteomes" id="UP000199592">
    <property type="component" value="Unassembled WGS sequence"/>
</dbReference>
<evidence type="ECO:0000259" key="2">
    <source>
        <dbReference type="Pfam" id="PF19569"/>
    </source>
</evidence>
<dbReference type="Gene3D" id="3.30.530.20">
    <property type="match status" value="1"/>
</dbReference>
<dbReference type="Pfam" id="PF19569">
    <property type="entry name" value="START_2"/>
    <property type="match status" value="1"/>
</dbReference>
<feature type="transmembrane region" description="Helical" evidence="1">
    <location>
        <begin position="12"/>
        <end position="29"/>
    </location>
</feature>
<evidence type="ECO:0000256" key="1">
    <source>
        <dbReference type="SAM" id="Phobius"/>
    </source>
</evidence>
<keyword evidence="4" id="KW-1185">Reference proteome</keyword>
<organism evidence="3 4">
    <name type="scientific">Flagellimonas zhangzhouensis</name>
    <dbReference type="NCBI Taxonomy" id="1073328"/>
    <lineage>
        <taxon>Bacteria</taxon>
        <taxon>Pseudomonadati</taxon>
        <taxon>Bacteroidota</taxon>
        <taxon>Flavobacteriia</taxon>
        <taxon>Flavobacteriales</taxon>
        <taxon>Flavobacteriaceae</taxon>
        <taxon>Flagellimonas</taxon>
    </lineage>
</organism>
<sequence length="164" mass="19179">MFKFSLNQNSLLIYYLIFIFLSSQIISNVEKELKNANMSDKTKFELEFVIHASPQLLYNYIATPSGLSEWYADNVNSRGEMFTFIWDGAEEKAKMLKRKSEEFVKFAWEENEDGSFFEMRIIVDEITKDVSLFITDFAEDDEVDEAKMLWENQVSDLKQVLGST</sequence>